<evidence type="ECO:0000313" key="1">
    <source>
        <dbReference type="EMBL" id="KAF3588025.1"/>
    </source>
</evidence>
<dbReference type="AlphaFoldDB" id="A0A8S9S365"/>
<proteinExistence type="predicted"/>
<sequence length="49" mass="5279">MELSGVKTERRRMTMVSLEALQSLSSGETRLSVASSGSCAKRFRSSRGG</sequence>
<reference evidence="1" key="1">
    <citation type="submission" date="2019-12" db="EMBL/GenBank/DDBJ databases">
        <title>Genome sequencing and annotation of Brassica cretica.</title>
        <authorList>
            <person name="Studholme D.J."/>
            <person name="Sarris P."/>
        </authorList>
    </citation>
    <scope>NUCLEOTIDE SEQUENCE</scope>
    <source>
        <strain evidence="1">PFS-109/04</strain>
        <tissue evidence="1">Leaf</tissue>
    </source>
</reference>
<dbReference type="EMBL" id="QGKX02000088">
    <property type="protein sequence ID" value="KAF3588025.1"/>
    <property type="molecule type" value="Genomic_DNA"/>
</dbReference>
<protein>
    <submittedName>
        <fullName evidence="1">Uncharacterized protein</fullName>
    </submittedName>
</protein>
<gene>
    <name evidence="1" type="ORF">F2Q69_00028129</name>
</gene>
<organism evidence="1 2">
    <name type="scientific">Brassica cretica</name>
    <name type="common">Mustard</name>
    <dbReference type="NCBI Taxonomy" id="69181"/>
    <lineage>
        <taxon>Eukaryota</taxon>
        <taxon>Viridiplantae</taxon>
        <taxon>Streptophyta</taxon>
        <taxon>Embryophyta</taxon>
        <taxon>Tracheophyta</taxon>
        <taxon>Spermatophyta</taxon>
        <taxon>Magnoliopsida</taxon>
        <taxon>eudicotyledons</taxon>
        <taxon>Gunneridae</taxon>
        <taxon>Pentapetalae</taxon>
        <taxon>rosids</taxon>
        <taxon>malvids</taxon>
        <taxon>Brassicales</taxon>
        <taxon>Brassicaceae</taxon>
        <taxon>Brassiceae</taxon>
        <taxon>Brassica</taxon>
    </lineage>
</organism>
<evidence type="ECO:0000313" key="2">
    <source>
        <dbReference type="Proteomes" id="UP000712600"/>
    </source>
</evidence>
<dbReference type="Proteomes" id="UP000712600">
    <property type="component" value="Unassembled WGS sequence"/>
</dbReference>
<name>A0A8S9S365_BRACR</name>
<accession>A0A8S9S365</accession>
<comment type="caution">
    <text evidence="1">The sequence shown here is derived from an EMBL/GenBank/DDBJ whole genome shotgun (WGS) entry which is preliminary data.</text>
</comment>